<dbReference type="SUPFAM" id="SSF53474">
    <property type="entry name" value="alpha/beta-Hydrolases"/>
    <property type="match status" value="1"/>
</dbReference>
<proteinExistence type="predicted"/>
<dbReference type="InterPro" id="IPR029058">
    <property type="entry name" value="AB_hydrolase_fold"/>
</dbReference>
<dbReference type="PRINTS" id="PR00111">
    <property type="entry name" value="ABHYDROLASE"/>
</dbReference>
<feature type="signal peptide" evidence="2">
    <location>
        <begin position="1"/>
        <end position="23"/>
    </location>
</feature>
<accession>A0A037ZJQ7</accession>
<feature type="domain" description="AB hydrolase-1" evidence="3">
    <location>
        <begin position="51"/>
        <end position="299"/>
    </location>
</feature>
<keyword evidence="2" id="KW-0732">Signal</keyword>
<dbReference type="EMBL" id="JFKE01000003">
    <property type="protein sequence ID" value="KAJ55844.1"/>
    <property type="molecule type" value="Genomic_DNA"/>
</dbReference>
<evidence type="ECO:0000259" key="3">
    <source>
        <dbReference type="Pfam" id="PF00561"/>
    </source>
</evidence>
<dbReference type="Pfam" id="PF00561">
    <property type="entry name" value="Abhydrolase_1"/>
    <property type="match status" value="1"/>
</dbReference>
<keyword evidence="1" id="KW-0378">Hydrolase</keyword>
<dbReference type="PANTHER" id="PTHR43329">
    <property type="entry name" value="EPOXIDE HYDROLASE"/>
    <property type="match status" value="1"/>
</dbReference>
<dbReference type="PRINTS" id="PR00412">
    <property type="entry name" value="EPOXHYDRLASE"/>
</dbReference>
<dbReference type="NCBIfam" id="NF002938">
    <property type="entry name" value="PRK03592.1"/>
    <property type="match status" value="1"/>
</dbReference>
<dbReference type="InterPro" id="IPR000073">
    <property type="entry name" value="AB_hydrolase_1"/>
</dbReference>
<dbReference type="GO" id="GO:0016787">
    <property type="term" value="F:hydrolase activity"/>
    <property type="evidence" value="ECO:0007669"/>
    <property type="project" value="UniProtKB-KW"/>
</dbReference>
<gene>
    <name evidence="4" type="ORF">ACMU_08710</name>
</gene>
<name>A0A037ZJQ7_9RHOB</name>
<protein>
    <recommendedName>
        <fullName evidence="3">AB hydrolase-1 domain-containing protein</fullName>
    </recommendedName>
</protein>
<evidence type="ECO:0000256" key="2">
    <source>
        <dbReference type="SAM" id="SignalP"/>
    </source>
</evidence>
<evidence type="ECO:0000256" key="1">
    <source>
        <dbReference type="ARBA" id="ARBA00022801"/>
    </source>
</evidence>
<dbReference type="InterPro" id="IPR000639">
    <property type="entry name" value="Epox_hydrolase-like"/>
</dbReference>
<dbReference type="Proteomes" id="UP000026249">
    <property type="component" value="Unassembled WGS sequence"/>
</dbReference>
<comment type="caution">
    <text evidence="4">The sequence shown here is derived from an EMBL/GenBank/DDBJ whole genome shotgun (WGS) entry which is preliminary data.</text>
</comment>
<sequence length="315" mass="34189">MQRRTLLKSLLASTTLAAMPALAAPQTPFPKSFLAVNGHRMAYVDHGEGRPVVFLHGNPTSSYLWRNIIPHLPAGHRAIAPDLIGMGDSAKPDIDYTYADQAAHLHGLLDALDLTDVVLVIHDWGGALGFDWAMQNPDRVSAIAFMETVAPPAMPFESYEAMGEFAGGLFKAWRTPGVGEEMILQGNMFVDEILGKQAVLTPLSPEVLAQYNSYYPDAASRKPQLVWPREVPIGGEPAATTQLTRDIAAFMTSSDLPKLLFHVTPGALIPPPAVEWMQANVPNLETIHLGPGAHFIQEDYPDEIGTGIAAWLGRV</sequence>
<evidence type="ECO:0000313" key="5">
    <source>
        <dbReference type="Proteomes" id="UP000026249"/>
    </source>
</evidence>
<organism evidence="4 5">
    <name type="scientific">Actibacterium mucosum KCTC 23349</name>
    <dbReference type="NCBI Taxonomy" id="1454373"/>
    <lineage>
        <taxon>Bacteria</taxon>
        <taxon>Pseudomonadati</taxon>
        <taxon>Pseudomonadota</taxon>
        <taxon>Alphaproteobacteria</taxon>
        <taxon>Rhodobacterales</taxon>
        <taxon>Roseobacteraceae</taxon>
        <taxon>Actibacterium</taxon>
    </lineage>
</organism>
<dbReference type="AlphaFoldDB" id="A0A037ZJQ7"/>
<keyword evidence="5" id="KW-1185">Reference proteome</keyword>
<dbReference type="Gene3D" id="3.40.50.1820">
    <property type="entry name" value="alpha/beta hydrolase"/>
    <property type="match status" value="1"/>
</dbReference>
<feature type="chain" id="PRO_5001564039" description="AB hydrolase-1 domain-containing protein" evidence="2">
    <location>
        <begin position="24"/>
        <end position="315"/>
    </location>
</feature>
<reference evidence="4 5" key="1">
    <citation type="submission" date="2014-03" db="EMBL/GenBank/DDBJ databases">
        <title>Draft Genome Sequence of Actibacterium mucosum KCTC 23349, a Marine Alphaproteobacterium with Complex Ionic Requirements Isolated from Mediterranean Seawater at Malvarrosa Beach, Valencia, Spain.</title>
        <authorList>
            <person name="Arahal D.R."/>
            <person name="Shao Z."/>
            <person name="Lai Q."/>
            <person name="Pujalte M.J."/>
        </authorList>
    </citation>
    <scope>NUCLEOTIDE SEQUENCE [LARGE SCALE GENOMIC DNA]</scope>
    <source>
        <strain evidence="4 5">KCTC 23349</strain>
    </source>
</reference>
<evidence type="ECO:0000313" key="4">
    <source>
        <dbReference type="EMBL" id="KAJ55844.1"/>
    </source>
</evidence>
<dbReference type="RefSeq" id="WP_201769876.1">
    <property type="nucleotide sequence ID" value="NZ_JFKE01000003.1"/>
</dbReference>
<dbReference type="STRING" id="1454373.ACMU_08710"/>